<dbReference type="Proteomes" id="UP000015442">
    <property type="component" value="Unassembled WGS sequence"/>
</dbReference>
<reference evidence="2 3" key="1">
    <citation type="submission" date="2013-05" db="EMBL/GenBank/DDBJ databases">
        <authorList>
            <person name="Harkins D.M."/>
            <person name="Durkin A.S."/>
            <person name="Brinkac L.M."/>
            <person name="Haft D.H."/>
            <person name="Selengut J.D."/>
            <person name="Sanka R."/>
            <person name="DePew J."/>
            <person name="Purushe J."/>
            <person name="Hartskeerl R.A."/>
            <person name="Ahmed A."/>
            <person name="van der Linden H."/>
            <person name="Goris M.G.A."/>
            <person name="Vinetz J.M."/>
            <person name="Sutton G.G."/>
            <person name="Nierman W.C."/>
            <person name="Fouts D.E."/>
        </authorList>
    </citation>
    <scope>NUCLEOTIDE SEQUENCE [LARGE SCALE GENOMIC DNA]</scope>
    <source>
        <strain evidence="2 3">CZ214</strain>
    </source>
</reference>
<gene>
    <name evidence="2" type="ORF">LEP1GSC059_3476</name>
</gene>
<accession>T0FMZ1</accession>
<dbReference type="EMBL" id="AKWY02000024">
    <property type="protein sequence ID" value="EQA70915.1"/>
    <property type="molecule type" value="Genomic_DNA"/>
</dbReference>
<proteinExistence type="predicted"/>
<keyword evidence="1" id="KW-0812">Transmembrane</keyword>
<feature type="transmembrane region" description="Helical" evidence="1">
    <location>
        <begin position="20"/>
        <end position="39"/>
    </location>
</feature>
<comment type="caution">
    <text evidence="2">The sequence shown here is derived from an EMBL/GenBank/DDBJ whole genome shotgun (WGS) entry which is preliminary data.</text>
</comment>
<name>T0FMZ1_9LEPT</name>
<sequence length="98" mass="11723">MAMNFKILSTEKDSFSKIILVNYNYLKLLFSLNSYIFLQNSYLQKLYPQILHLMNLFKIFSFLVLQSKNVLFLKFNFLFVFKPKTLSHKSLVCIYSFV</sequence>
<feature type="transmembrane region" description="Helical" evidence="1">
    <location>
        <begin position="59"/>
        <end position="81"/>
    </location>
</feature>
<keyword evidence="1" id="KW-0472">Membrane</keyword>
<dbReference type="AlphaFoldDB" id="T0FMZ1"/>
<evidence type="ECO:0000256" key="1">
    <source>
        <dbReference type="SAM" id="Phobius"/>
    </source>
</evidence>
<keyword evidence="1" id="KW-1133">Transmembrane helix</keyword>
<evidence type="ECO:0000313" key="3">
    <source>
        <dbReference type="Proteomes" id="UP000015442"/>
    </source>
</evidence>
<protein>
    <recommendedName>
        <fullName evidence="4">Transmembrane protein</fullName>
    </recommendedName>
</protein>
<organism evidence="2 3">
    <name type="scientific">Leptospira noguchii serovar Panama str. CZ214</name>
    <dbReference type="NCBI Taxonomy" id="1001595"/>
    <lineage>
        <taxon>Bacteria</taxon>
        <taxon>Pseudomonadati</taxon>
        <taxon>Spirochaetota</taxon>
        <taxon>Spirochaetia</taxon>
        <taxon>Leptospirales</taxon>
        <taxon>Leptospiraceae</taxon>
        <taxon>Leptospira</taxon>
    </lineage>
</organism>
<evidence type="ECO:0008006" key="4">
    <source>
        <dbReference type="Google" id="ProtNLM"/>
    </source>
</evidence>
<evidence type="ECO:0000313" key="2">
    <source>
        <dbReference type="EMBL" id="EQA70915.1"/>
    </source>
</evidence>